<dbReference type="Pfam" id="PF23987">
    <property type="entry name" value="Phage_holin_10"/>
    <property type="match status" value="1"/>
</dbReference>
<evidence type="ECO:0000313" key="1">
    <source>
        <dbReference type="EMBL" id="PJE25758.1"/>
    </source>
</evidence>
<gene>
    <name evidence="1" type="ORF">CVM39_18815</name>
</gene>
<dbReference type="Proteomes" id="UP000231702">
    <property type="component" value="Unassembled WGS sequence"/>
</dbReference>
<reference evidence="1 2" key="1">
    <citation type="journal article" date="2018" name="Int. J. Syst. Evol. Microbiol.">
        <title>Pseudooceanicola lipolyticus sp. nov., a marine alphaproteobacterium, reclassification of Oceanicola flagellatus as Pseudooceanicola flagellatus comb. nov. and emended description of the genus Pseudooceanicola.</title>
        <authorList>
            <person name="Huang M.-M."/>
            <person name="Guo L.-L."/>
            <person name="Wu Y.-H."/>
            <person name="Lai Q.-L."/>
            <person name="Shao Z.-Z."/>
            <person name="Wang C.-S."/>
            <person name="Wu M."/>
            <person name="Xu X.-W."/>
        </authorList>
    </citation>
    <scope>NUCLEOTIDE SEQUENCE [LARGE SCALE GENOMIC DNA]</scope>
    <source>
        <strain evidence="1 2">Ar-45</strain>
    </source>
</reference>
<protein>
    <submittedName>
        <fullName evidence="1">Uncharacterized protein</fullName>
    </submittedName>
</protein>
<dbReference type="InterPro" id="IPR058159">
    <property type="entry name" value="Phage_holin_10"/>
</dbReference>
<proteinExistence type="predicted"/>
<comment type="caution">
    <text evidence="1">The sequence shown here is derived from an EMBL/GenBank/DDBJ whole genome shotgun (WGS) entry which is preliminary data.</text>
</comment>
<sequence>MLLRKAGGAIIRHAATVAAGFLLANGYADAEAAQQIAGALTGAGALGLSIAEKRSALKSLW</sequence>
<accession>A0ABX4MIR1</accession>
<name>A0ABX4MIR1_9RHOB</name>
<organism evidence="1 2">
    <name type="scientific">Pseudooceanicola antarcticus</name>
    <dbReference type="NCBI Taxonomy" id="1247613"/>
    <lineage>
        <taxon>Bacteria</taxon>
        <taxon>Pseudomonadati</taxon>
        <taxon>Pseudomonadota</taxon>
        <taxon>Alphaproteobacteria</taxon>
        <taxon>Rhodobacterales</taxon>
        <taxon>Paracoccaceae</taxon>
        <taxon>Pseudooceanicola</taxon>
    </lineage>
</organism>
<keyword evidence="2" id="KW-1185">Reference proteome</keyword>
<evidence type="ECO:0000313" key="2">
    <source>
        <dbReference type="Proteomes" id="UP000231702"/>
    </source>
</evidence>
<dbReference type="EMBL" id="PGTD01000023">
    <property type="protein sequence ID" value="PJE25758.1"/>
    <property type="molecule type" value="Genomic_DNA"/>
</dbReference>